<feature type="domain" description="Xylanolytic transcriptional activator regulatory" evidence="7">
    <location>
        <begin position="289"/>
        <end position="358"/>
    </location>
</feature>
<evidence type="ECO:0000256" key="4">
    <source>
        <dbReference type="ARBA" id="ARBA00023163"/>
    </source>
</evidence>
<dbReference type="SMART" id="SM00906">
    <property type="entry name" value="Fungal_trans"/>
    <property type="match status" value="1"/>
</dbReference>
<organism evidence="8 9">
    <name type="scientific">Penicillium cosmopolitanum</name>
    <dbReference type="NCBI Taxonomy" id="1131564"/>
    <lineage>
        <taxon>Eukaryota</taxon>
        <taxon>Fungi</taxon>
        <taxon>Dikarya</taxon>
        <taxon>Ascomycota</taxon>
        <taxon>Pezizomycotina</taxon>
        <taxon>Eurotiomycetes</taxon>
        <taxon>Eurotiomycetidae</taxon>
        <taxon>Eurotiales</taxon>
        <taxon>Aspergillaceae</taxon>
        <taxon>Penicillium</taxon>
    </lineage>
</organism>
<keyword evidence="1" id="KW-0862">Zinc</keyword>
<evidence type="ECO:0000256" key="3">
    <source>
        <dbReference type="ARBA" id="ARBA00023125"/>
    </source>
</evidence>
<dbReference type="Pfam" id="PF04082">
    <property type="entry name" value="Fungal_trans"/>
    <property type="match status" value="1"/>
</dbReference>
<dbReference type="PANTHER" id="PTHR47171">
    <property type="entry name" value="FARA-RELATED"/>
    <property type="match status" value="1"/>
</dbReference>
<sequence length="652" mass="73331">MELTFLVGRDGQNVKRPRRACTPCRQRKKRCFHGSFPGSEKELPKNLQELFNGPGDVGVPRNTNPTTSEHLPGRSSSVSRQVEESRPEDVTGIPTTLGDRIRQELDIPRFLCDTSPLVALQNDPQPPQPRLLRSQSCKGDVGAWSYEEGVTSRQYQPQRADISQRTERAGLLPPKECQVALVEIFFSRIHPLLPLVDEEDTRHQFNNDSLPLPLLQAICLVAAKDRAAAPFLFLGLDPALLRLKEFGPRLQKDIPQNMPNRRDGNRVLIIRILAILSLHEWGPNGSEDASLSLAQAVHHAQSIGLHLRGPDSESSLKAKSLFWCLWSLDKWNSVVDGRPVLIHDYDHGQKVTDVLPLFKPQFRLWLLIADQLGRVISTYRPRLEGARDQVADLYTFEEFVETSEAWAIEPQLLDSLELYHYATIILGTYSTEIQGRQPSRLSNIHQSQAILALAAICRSKDVKDFSPMPVSAYSLSLAFSITYRQLQRAKLQGHRRLARENLLTFHRSLKSLCSTWWLAAVMVRLGNHALESSQRPVIQTQTEPQIAGDALDEAPRTRPPFIQSTNFSNVNYGTPQTQTDSNTLDDNLNTPQDNLDTPEDILSGAPFSSDLDLLFENHDLSGSFEPFFENFLDVNFPTCLGEQSLGCYDALI</sequence>
<evidence type="ECO:0000256" key="2">
    <source>
        <dbReference type="ARBA" id="ARBA00023015"/>
    </source>
</evidence>
<gene>
    <name evidence="8" type="ORF">N7509_008070</name>
</gene>
<dbReference type="GO" id="GO:0006351">
    <property type="term" value="P:DNA-templated transcription"/>
    <property type="evidence" value="ECO:0007669"/>
    <property type="project" value="InterPro"/>
</dbReference>
<keyword evidence="2" id="KW-0805">Transcription regulation</keyword>
<feature type="region of interest" description="Disordered" evidence="6">
    <location>
        <begin position="551"/>
        <end position="599"/>
    </location>
</feature>
<dbReference type="EMBL" id="JAPZBU010000008">
    <property type="protein sequence ID" value="KAJ5392580.1"/>
    <property type="molecule type" value="Genomic_DNA"/>
</dbReference>
<proteinExistence type="predicted"/>
<dbReference type="InterPro" id="IPR052073">
    <property type="entry name" value="Amide_Lactam_Regulators"/>
</dbReference>
<keyword evidence="3" id="KW-0238">DNA-binding</keyword>
<keyword evidence="4" id="KW-0804">Transcription</keyword>
<dbReference type="RefSeq" id="XP_056488258.1">
    <property type="nucleotide sequence ID" value="XM_056632707.1"/>
</dbReference>
<feature type="compositionally biased region" description="Polar residues" evidence="6">
    <location>
        <begin position="562"/>
        <end position="595"/>
    </location>
</feature>
<dbReference type="GO" id="GO:0000981">
    <property type="term" value="F:DNA-binding transcription factor activity, RNA polymerase II-specific"/>
    <property type="evidence" value="ECO:0007669"/>
    <property type="project" value="InterPro"/>
</dbReference>
<comment type="caution">
    <text evidence="8">The sequence shown here is derived from an EMBL/GenBank/DDBJ whole genome shotgun (WGS) entry which is preliminary data.</text>
</comment>
<dbReference type="GeneID" id="81371687"/>
<keyword evidence="5" id="KW-0539">Nucleus</keyword>
<evidence type="ECO:0000313" key="9">
    <source>
        <dbReference type="Proteomes" id="UP001147747"/>
    </source>
</evidence>
<accession>A0A9W9W0J5</accession>
<reference evidence="8" key="2">
    <citation type="journal article" date="2023" name="IMA Fungus">
        <title>Comparative genomic study of the Penicillium genus elucidates a diverse pangenome and 15 lateral gene transfer events.</title>
        <authorList>
            <person name="Petersen C."/>
            <person name="Sorensen T."/>
            <person name="Nielsen M.R."/>
            <person name="Sondergaard T.E."/>
            <person name="Sorensen J.L."/>
            <person name="Fitzpatrick D.A."/>
            <person name="Frisvad J.C."/>
            <person name="Nielsen K.L."/>
        </authorList>
    </citation>
    <scope>NUCLEOTIDE SEQUENCE</scope>
    <source>
        <strain evidence="8">IBT 29677</strain>
    </source>
</reference>
<dbReference type="InterPro" id="IPR007219">
    <property type="entry name" value="XnlR_reg_dom"/>
</dbReference>
<evidence type="ECO:0000313" key="8">
    <source>
        <dbReference type="EMBL" id="KAJ5392580.1"/>
    </source>
</evidence>
<keyword evidence="9" id="KW-1185">Reference proteome</keyword>
<name>A0A9W9W0J5_9EURO</name>
<reference evidence="8" key="1">
    <citation type="submission" date="2022-12" db="EMBL/GenBank/DDBJ databases">
        <authorList>
            <person name="Petersen C."/>
        </authorList>
    </citation>
    <scope>NUCLEOTIDE SEQUENCE</scope>
    <source>
        <strain evidence="8">IBT 29677</strain>
    </source>
</reference>
<protein>
    <recommendedName>
        <fullName evidence="7">Xylanolytic transcriptional activator regulatory domain-containing protein</fullName>
    </recommendedName>
</protein>
<evidence type="ECO:0000256" key="1">
    <source>
        <dbReference type="ARBA" id="ARBA00022833"/>
    </source>
</evidence>
<dbReference type="Proteomes" id="UP001147747">
    <property type="component" value="Unassembled WGS sequence"/>
</dbReference>
<dbReference type="InterPro" id="IPR001138">
    <property type="entry name" value="Zn2Cys6_DnaBD"/>
</dbReference>
<evidence type="ECO:0000256" key="6">
    <source>
        <dbReference type="SAM" id="MobiDB-lite"/>
    </source>
</evidence>
<evidence type="ECO:0000259" key="7">
    <source>
        <dbReference type="SMART" id="SM00906"/>
    </source>
</evidence>
<dbReference type="OrthoDB" id="3990906at2759"/>
<dbReference type="AlphaFoldDB" id="A0A9W9W0J5"/>
<dbReference type="CDD" id="cd00067">
    <property type="entry name" value="GAL4"/>
    <property type="match status" value="1"/>
</dbReference>
<feature type="region of interest" description="Disordered" evidence="6">
    <location>
        <begin position="51"/>
        <end position="94"/>
    </location>
</feature>
<dbReference type="PANTHER" id="PTHR47171:SF6">
    <property type="entry name" value="SPECIFIC TRANSCRIPTION FACTOR, PUTATIVE (AFU_ORTHOLOGUE AFUA_2G06130)-RELATED"/>
    <property type="match status" value="1"/>
</dbReference>
<evidence type="ECO:0000256" key="5">
    <source>
        <dbReference type="ARBA" id="ARBA00023242"/>
    </source>
</evidence>
<dbReference type="GO" id="GO:0008270">
    <property type="term" value="F:zinc ion binding"/>
    <property type="evidence" value="ECO:0007669"/>
    <property type="project" value="InterPro"/>
</dbReference>
<dbReference type="GO" id="GO:0003677">
    <property type="term" value="F:DNA binding"/>
    <property type="evidence" value="ECO:0007669"/>
    <property type="project" value="UniProtKB-KW"/>
</dbReference>
<dbReference type="CDD" id="cd12148">
    <property type="entry name" value="fungal_TF_MHR"/>
    <property type="match status" value="1"/>
</dbReference>